<keyword evidence="2" id="KW-1185">Reference proteome</keyword>
<protein>
    <submittedName>
        <fullName evidence="1">Uncharacterized protein</fullName>
    </submittedName>
</protein>
<reference evidence="2" key="2">
    <citation type="journal article" date="2017" name="Nat. Plants">
        <title>The Aegilops tauschii genome reveals multiple impacts of transposons.</title>
        <authorList>
            <person name="Zhao G."/>
            <person name="Zou C."/>
            <person name="Li K."/>
            <person name="Wang K."/>
            <person name="Li T."/>
            <person name="Gao L."/>
            <person name="Zhang X."/>
            <person name="Wang H."/>
            <person name="Yang Z."/>
            <person name="Liu X."/>
            <person name="Jiang W."/>
            <person name="Mao L."/>
            <person name="Kong X."/>
            <person name="Jiao Y."/>
            <person name="Jia J."/>
        </authorList>
    </citation>
    <scope>NUCLEOTIDE SEQUENCE [LARGE SCALE GENOMIC DNA]</scope>
    <source>
        <strain evidence="2">cv. AL8/78</strain>
    </source>
</reference>
<reference evidence="1" key="4">
    <citation type="submission" date="2019-03" db="UniProtKB">
        <authorList>
            <consortium name="EnsemblPlants"/>
        </authorList>
    </citation>
    <scope>IDENTIFICATION</scope>
</reference>
<organism evidence="1 2">
    <name type="scientific">Aegilops tauschii subsp. strangulata</name>
    <name type="common">Goatgrass</name>
    <dbReference type="NCBI Taxonomy" id="200361"/>
    <lineage>
        <taxon>Eukaryota</taxon>
        <taxon>Viridiplantae</taxon>
        <taxon>Streptophyta</taxon>
        <taxon>Embryophyta</taxon>
        <taxon>Tracheophyta</taxon>
        <taxon>Spermatophyta</taxon>
        <taxon>Magnoliopsida</taxon>
        <taxon>Liliopsida</taxon>
        <taxon>Poales</taxon>
        <taxon>Poaceae</taxon>
        <taxon>BOP clade</taxon>
        <taxon>Pooideae</taxon>
        <taxon>Triticodae</taxon>
        <taxon>Triticeae</taxon>
        <taxon>Triticinae</taxon>
        <taxon>Aegilops</taxon>
    </lineage>
</organism>
<reference evidence="1" key="3">
    <citation type="journal article" date="2017" name="Nature">
        <title>Genome sequence of the progenitor of the wheat D genome Aegilops tauschii.</title>
        <authorList>
            <person name="Luo M.C."/>
            <person name="Gu Y.Q."/>
            <person name="Puiu D."/>
            <person name="Wang H."/>
            <person name="Twardziok S.O."/>
            <person name="Deal K.R."/>
            <person name="Huo N."/>
            <person name="Zhu T."/>
            <person name="Wang L."/>
            <person name="Wang Y."/>
            <person name="McGuire P.E."/>
            <person name="Liu S."/>
            <person name="Long H."/>
            <person name="Ramasamy R.K."/>
            <person name="Rodriguez J.C."/>
            <person name="Van S.L."/>
            <person name="Yuan L."/>
            <person name="Wang Z."/>
            <person name="Xia Z."/>
            <person name="Xiao L."/>
            <person name="Anderson O.D."/>
            <person name="Ouyang S."/>
            <person name="Liang Y."/>
            <person name="Zimin A.V."/>
            <person name="Pertea G."/>
            <person name="Qi P."/>
            <person name="Bennetzen J.L."/>
            <person name="Dai X."/>
            <person name="Dawson M.W."/>
            <person name="Muller H.G."/>
            <person name="Kugler K."/>
            <person name="Rivarola-Duarte L."/>
            <person name="Spannagl M."/>
            <person name="Mayer K.F.X."/>
            <person name="Lu F.H."/>
            <person name="Bevan M.W."/>
            <person name="Leroy P."/>
            <person name="Li P."/>
            <person name="You F.M."/>
            <person name="Sun Q."/>
            <person name="Liu Z."/>
            <person name="Lyons E."/>
            <person name="Wicker T."/>
            <person name="Salzberg S.L."/>
            <person name="Devos K.M."/>
            <person name="Dvorak J."/>
        </authorList>
    </citation>
    <scope>NUCLEOTIDE SEQUENCE [LARGE SCALE GENOMIC DNA]</scope>
    <source>
        <strain evidence="1">cv. AL8/78</strain>
    </source>
</reference>
<name>A0A452XTS8_AEGTS</name>
<sequence>MVVTSMSQMCSFSGYCTITLKFHNKHIFSVAVMSYISTVFDHNLDN</sequence>
<dbReference type="EnsemblPlants" id="AET1Gv20160500.1">
    <property type="protein sequence ID" value="AET1Gv20160500.1"/>
    <property type="gene ID" value="AET1Gv20160500"/>
</dbReference>
<evidence type="ECO:0000313" key="2">
    <source>
        <dbReference type="Proteomes" id="UP000015105"/>
    </source>
</evidence>
<dbReference type="AlphaFoldDB" id="A0A452XTS8"/>
<dbReference type="Proteomes" id="UP000015105">
    <property type="component" value="Chromosome 1D"/>
</dbReference>
<proteinExistence type="predicted"/>
<evidence type="ECO:0000313" key="1">
    <source>
        <dbReference type="EnsemblPlants" id="AET1Gv20160500.1"/>
    </source>
</evidence>
<reference evidence="2" key="1">
    <citation type="journal article" date="2014" name="Science">
        <title>Ancient hybridizations among the ancestral genomes of bread wheat.</title>
        <authorList>
            <consortium name="International Wheat Genome Sequencing Consortium,"/>
            <person name="Marcussen T."/>
            <person name="Sandve S.R."/>
            <person name="Heier L."/>
            <person name="Spannagl M."/>
            <person name="Pfeifer M."/>
            <person name="Jakobsen K.S."/>
            <person name="Wulff B.B."/>
            <person name="Steuernagel B."/>
            <person name="Mayer K.F."/>
            <person name="Olsen O.A."/>
        </authorList>
    </citation>
    <scope>NUCLEOTIDE SEQUENCE [LARGE SCALE GENOMIC DNA]</scope>
    <source>
        <strain evidence="2">cv. AL8/78</strain>
    </source>
</reference>
<reference evidence="1" key="5">
    <citation type="journal article" date="2021" name="G3 (Bethesda)">
        <title>Aegilops tauschii genome assembly Aet v5.0 features greater sequence contiguity and improved annotation.</title>
        <authorList>
            <person name="Wang L."/>
            <person name="Zhu T."/>
            <person name="Rodriguez J.C."/>
            <person name="Deal K.R."/>
            <person name="Dubcovsky J."/>
            <person name="McGuire P.E."/>
            <person name="Lux T."/>
            <person name="Spannagl M."/>
            <person name="Mayer K.F.X."/>
            <person name="Baldrich P."/>
            <person name="Meyers B.C."/>
            <person name="Huo N."/>
            <person name="Gu Y.Q."/>
            <person name="Zhou H."/>
            <person name="Devos K.M."/>
            <person name="Bennetzen J.L."/>
            <person name="Unver T."/>
            <person name="Budak H."/>
            <person name="Gulick P.J."/>
            <person name="Galiba G."/>
            <person name="Kalapos B."/>
            <person name="Nelson D.R."/>
            <person name="Li P."/>
            <person name="You F.M."/>
            <person name="Luo M.C."/>
            <person name="Dvorak J."/>
        </authorList>
    </citation>
    <scope>NUCLEOTIDE SEQUENCE [LARGE SCALE GENOMIC DNA]</scope>
    <source>
        <strain evidence="1">cv. AL8/78</strain>
    </source>
</reference>
<dbReference type="Gramene" id="AET1Gv20160500.1">
    <property type="protein sequence ID" value="AET1Gv20160500.1"/>
    <property type="gene ID" value="AET1Gv20160500"/>
</dbReference>
<accession>A0A452XTS8</accession>